<protein>
    <submittedName>
        <fullName evidence="1">Uncharacterized protein</fullName>
    </submittedName>
</protein>
<dbReference type="AlphaFoldDB" id="A0A0B8P9F4"/>
<evidence type="ECO:0000313" key="1">
    <source>
        <dbReference type="EMBL" id="GAM59549.1"/>
    </source>
</evidence>
<proteinExistence type="predicted"/>
<organism evidence="1 2">
    <name type="scientific">Vibrio ishigakensis</name>
    <dbReference type="NCBI Taxonomy" id="1481914"/>
    <lineage>
        <taxon>Bacteria</taxon>
        <taxon>Pseudomonadati</taxon>
        <taxon>Pseudomonadota</taxon>
        <taxon>Gammaproteobacteria</taxon>
        <taxon>Vibrionales</taxon>
        <taxon>Vibrionaceae</taxon>
        <taxon>Vibrio</taxon>
    </lineage>
</organism>
<evidence type="ECO:0000313" key="2">
    <source>
        <dbReference type="Proteomes" id="UP000031671"/>
    </source>
</evidence>
<sequence length="47" mass="5361">MYQQGEKVIVAYNDIVEMARLHYQGSALPHRVVNKMLGKTISNSIEK</sequence>
<reference evidence="1 2" key="2">
    <citation type="submission" date="2015-01" db="EMBL/GenBank/DDBJ databases">
        <authorList>
            <consortium name="NBRP consortium"/>
            <person name="Sawabe T."/>
            <person name="Meirelles P."/>
            <person name="Feng G."/>
            <person name="Sayaka M."/>
            <person name="Hattori M."/>
            <person name="Ohkuma M."/>
        </authorList>
    </citation>
    <scope>NUCLEOTIDE SEQUENCE [LARGE SCALE GENOMIC DNA]</scope>
    <source>
        <strain evidence="2">JCM 19231</strain>
    </source>
</reference>
<reference evidence="1 2" key="1">
    <citation type="submission" date="2015-01" db="EMBL/GenBank/DDBJ databases">
        <title>Vibrio sp. C1 JCM 19231 whole genome shotgun sequence.</title>
        <authorList>
            <person name="Sawabe T."/>
            <person name="Meirelles P."/>
            <person name="Feng G."/>
            <person name="Sayaka M."/>
            <person name="Hattori M."/>
            <person name="Ohkuma M."/>
        </authorList>
    </citation>
    <scope>NUCLEOTIDE SEQUENCE [LARGE SCALE GENOMIC DNA]</scope>
    <source>
        <strain evidence="2">JCM 19231</strain>
    </source>
</reference>
<gene>
    <name evidence="1" type="ORF">JCM19231_1625</name>
</gene>
<dbReference type="Proteomes" id="UP000031671">
    <property type="component" value="Unassembled WGS sequence"/>
</dbReference>
<comment type="caution">
    <text evidence="1">The sequence shown here is derived from an EMBL/GenBank/DDBJ whole genome shotgun (WGS) entry which is preliminary data.</text>
</comment>
<name>A0A0B8P9F4_9VIBR</name>
<accession>A0A0B8P9F4</accession>
<keyword evidence="2" id="KW-1185">Reference proteome</keyword>
<dbReference type="EMBL" id="BBRZ01000168">
    <property type="protein sequence ID" value="GAM59549.1"/>
    <property type="molecule type" value="Genomic_DNA"/>
</dbReference>